<keyword evidence="1" id="KW-0175">Coiled coil</keyword>
<dbReference type="EMBL" id="AYKW01000011">
    <property type="protein sequence ID" value="PIL32240.1"/>
    <property type="molecule type" value="Genomic_DNA"/>
</dbReference>
<name>A0A2G8SEP8_9APHY</name>
<comment type="caution">
    <text evidence="4">The sequence shown here is derived from an EMBL/GenBank/DDBJ whole genome shotgun (WGS) entry which is preliminary data.</text>
</comment>
<dbReference type="OrthoDB" id="2766195at2759"/>
<keyword evidence="3" id="KW-0812">Transmembrane</keyword>
<evidence type="ECO:0000256" key="3">
    <source>
        <dbReference type="SAM" id="Phobius"/>
    </source>
</evidence>
<evidence type="ECO:0000313" key="4">
    <source>
        <dbReference type="EMBL" id="PIL32240.1"/>
    </source>
</evidence>
<feature type="region of interest" description="Disordered" evidence="2">
    <location>
        <begin position="711"/>
        <end position="751"/>
    </location>
</feature>
<dbReference type="AlphaFoldDB" id="A0A2G8SEP8"/>
<keyword evidence="3" id="KW-1133">Transmembrane helix</keyword>
<keyword evidence="5" id="KW-1185">Reference proteome</keyword>
<evidence type="ECO:0000313" key="5">
    <source>
        <dbReference type="Proteomes" id="UP000230002"/>
    </source>
</evidence>
<evidence type="ECO:0000256" key="2">
    <source>
        <dbReference type="SAM" id="MobiDB-lite"/>
    </source>
</evidence>
<proteinExistence type="predicted"/>
<feature type="coiled-coil region" evidence="1">
    <location>
        <begin position="149"/>
        <end position="264"/>
    </location>
</feature>
<dbReference type="Gene3D" id="1.10.287.1490">
    <property type="match status" value="1"/>
</dbReference>
<evidence type="ECO:0000256" key="1">
    <source>
        <dbReference type="SAM" id="Coils"/>
    </source>
</evidence>
<reference evidence="4 5" key="1">
    <citation type="journal article" date="2015" name="Sci. Rep.">
        <title>Chromosome-level genome map provides insights into diverse defense mechanisms in the medicinal fungus Ganoderma sinense.</title>
        <authorList>
            <person name="Zhu Y."/>
            <person name="Xu J."/>
            <person name="Sun C."/>
            <person name="Zhou S."/>
            <person name="Xu H."/>
            <person name="Nelson D.R."/>
            <person name="Qian J."/>
            <person name="Song J."/>
            <person name="Luo H."/>
            <person name="Xiang L."/>
            <person name="Li Y."/>
            <person name="Xu Z."/>
            <person name="Ji A."/>
            <person name="Wang L."/>
            <person name="Lu S."/>
            <person name="Hayward A."/>
            <person name="Sun W."/>
            <person name="Li X."/>
            <person name="Schwartz D.C."/>
            <person name="Wang Y."/>
            <person name="Chen S."/>
        </authorList>
    </citation>
    <scope>NUCLEOTIDE SEQUENCE [LARGE SCALE GENOMIC DNA]</scope>
    <source>
        <strain evidence="4 5">ZZ0214-1</strain>
    </source>
</reference>
<sequence length="766" mass="83988">MATTPSVMQLFPDISTPYPSIFSYYAHHSFSTARDEDDTCTKCGSRTILLTPGGVQWCICSLNAVDRQVSGLRRELHTAVDRIAEVESEHAAEIARSEKLRKDLRRSEDSTVRSYPIVAPPTDADKPQAVAQRSVADLERRLVVQVSTRNELNAKIQKLECRLLELQKEDRNLRDDLKAAETENGLLRDKGDRQTQEMTARLKGYESRLSFVESENDSLMSEVALYRGRCADLEMQIEEVAVALDVARTNYNNLEHQSEEEIARLEAGMRDRDMDIAAMQSTQAKLVDAEAQTSVESSAWQSARPIHVHATKLPDQHEYVELTELHVDSTELTCLNESSVSAEGRADQIAVEQLVDATEPPPTNDRADLLVDAPSPAIENLGTAEPPSTYSRTDLLVDATEPPPTNDRADLLVDAPSPAIENLGTAEPPSTYSRTDLLVDATEPPPANDCADLLKHPIAVERAGLPVDATEPPANEDLGMAEPSSTCSRADLLEHPVAVEQLVDSAQPTPTNGRAVLLEHEIAKLPEAPEHPVAVELTALRVDISLLVDVDLFRQAPAAGRSVSLRSLMPRRWTVDLPGDIVHALARLWVVGHSVQAERLLRDVTMVFHRVSAEESYYRSNTPPYPELQLISIDEGIAAPTSRVQRSFGVAHILLLLAIVYVGVVIFATRLVTPCLCEESAWNLANGGPPPNIVNMVWAAVDPRLSTSLPDTQFGTRNRVGRMSQSRAVSSSLSHSRGNTTSLSSPTTAKNLDEFPPSSLLTGIYL</sequence>
<organism evidence="4 5">
    <name type="scientific">Ganoderma sinense ZZ0214-1</name>
    <dbReference type="NCBI Taxonomy" id="1077348"/>
    <lineage>
        <taxon>Eukaryota</taxon>
        <taxon>Fungi</taxon>
        <taxon>Dikarya</taxon>
        <taxon>Basidiomycota</taxon>
        <taxon>Agaricomycotina</taxon>
        <taxon>Agaricomycetes</taxon>
        <taxon>Polyporales</taxon>
        <taxon>Polyporaceae</taxon>
        <taxon>Ganoderma</taxon>
    </lineage>
</organism>
<protein>
    <submittedName>
        <fullName evidence="4">Uncharacterized protein</fullName>
    </submittedName>
</protein>
<feature type="compositionally biased region" description="Polar residues" evidence="2">
    <location>
        <begin position="738"/>
        <end position="750"/>
    </location>
</feature>
<feature type="transmembrane region" description="Helical" evidence="3">
    <location>
        <begin position="648"/>
        <end position="668"/>
    </location>
</feature>
<feature type="compositionally biased region" description="Basic and acidic residues" evidence="2">
    <location>
        <begin position="102"/>
        <end position="111"/>
    </location>
</feature>
<dbReference type="Proteomes" id="UP000230002">
    <property type="component" value="Unassembled WGS sequence"/>
</dbReference>
<gene>
    <name evidence="4" type="ORF">GSI_05485</name>
</gene>
<accession>A0A2G8SEP8</accession>
<feature type="compositionally biased region" description="Low complexity" evidence="2">
    <location>
        <begin position="722"/>
        <end position="737"/>
    </location>
</feature>
<keyword evidence="3" id="KW-0472">Membrane</keyword>
<feature type="region of interest" description="Disordered" evidence="2">
    <location>
        <begin position="102"/>
        <end position="129"/>
    </location>
</feature>